<dbReference type="SUPFAM" id="SSF51294">
    <property type="entry name" value="Hedgehog/intein (Hint) domain"/>
    <property type="match status" value="1"/>
</dbReference>
<protein>
    <recommendedName>
        <fullName evidence="1">Hedgehog/Intein (Hint) domain-containing protein</fullName>
    </recommendedName>
</protein>
<evidence type="ECO:0000259" key="1">
    <source>
        <dbReference type="Pfam" id="PF13403"/>
    </source>
</evidence>
<dbReference type="Pfam" id="PF13403">
    <property type="entry name" value="Hint_2"/>
    <property type="match status" value="1"/>
</dbReference>
<dbReference type="EMBL" id="CP046620">
    <property type="protein sequence ID" value="QHQ34593.1"/>
    <property type="molecule type" value="Genomic_DNA"/>
</dbReference>
<organism evidence="2 3">
    <name type="scientific">Algicella marina</name>
    <dbReference type="NCBI Taxonomy" id="2683284"/>
    <lineage>
        <taxon>Bacteria</taxon>
        <taxon>Pseudomonadati</taxon>
        <taxon>Pseudomonadota</taxon>
        <taxon>Alphaproteobacteria</taxon>
        <taxon>Rhodobacterales</taxon>
        <taxon>Paracoccaceae</taxon>
        <taxon>Algicella</taxon>
    </lineage>
</organism>
<sequence>MEMLPFIDQPFHWRGTVENMDQIVLDEGIDVTDTRNPNARTETALKAGLARGTEIATERGPVAVEDLKVGERIVTFRGLKPLRRLTCSRFVPGREENPVLLRSGSALGNSRDLYVSPAQWLRVQDWHAQALFGAGEVLVSARDLVNGRTISEVSVAVITYYHLNFDAQEMVQAEGCWCECAGMRAVRRGIECHMLPTLSAAETRALI</sequence>
<reference evidence="2 3" key="1">
    <citation type="submission" date="2019-12" db="EMBL/GenBank/DDBJ databases">
        <title>Complete genome sequence of Algicella marina strain 9Alg 56(T) isolated from the red alga Tichocarpus crinitus.</title>
        <authorList>
            <person name="Kim S.-G."/>
            <person name="Nedashkovskaya O.I."/>
        </authorList>
    </citation>
    <scope>NUCLEOTIDE SEQUENCE [LARGE SCALE GENOMIC DNA]</scope>
    <source>
        <strain evidence="2 3">9Alg 56</strain>
    </source>
</reference>
<dbReference type="InterPro" id="IPR036844">
    <property type="entry name" value="Hint_dom_sf"/>
</dbReference>
<evidence type="ECO:0000313" key="3">
    <source>
        <dbReference type="Proteomes" id="UP000464495"/>
    </source>
</evidence>
<dbReference type="AlphaFoldDB" id="A0A6P1SYZ7"/>
<evidence type="ECO:0000313" key="2">
    <source>
        <dbReference type="EMBL" id="QHQ34593.1"/>
    </source>
</evidence>
<dbReference type="KEGG" id="amaq:GO499_04995"/>
<accession>A0A6P1SYZ7</accession>
<gene>
    <name evidence="2" type="ORF">GO499_04995</name>
</gene>
<name>A0A6P1SYZ7_9RHOB</name>
<proteinExistence type="predicted"/>
<keyword evidence="3" id="KW-1185">Reference proteome</keyword>
<dbReference type="Proteomes" id="UP000464495">
    <property type="component" value="Chromosome"/>
</dbReference>
<feature type="domain" description="Hedgehog/Intein (Hint)" evidence="1">
    <location>
        <begin position="49"/>
        <end position="180"/>
    </location>
</feature>
<dbReference type="InterPro" id="IPR028992">
    <property type="entry name" value="Hedgehog/Intein_dom"/>
</dbReference>